<dbReference type="Proteomes" id="UP001329825">
    <property type="component" value="Chromosome 8"/>
</dbReference>
<evidence type="ECO:0008006" key="5">
    <source>
        <dbReference type="Google" id="ProtNLM"/>
    </source>
</evidence>
<feature type="compositionally biased region" description="Low complexity" evidence="1">
    <location>
        <begin position="543"/>
        <end position="563"/>
    </location>
</feature>
<feature type="transmembrane region" description="Helical" evidence="2">
    <location>
        <begin position="81"/>
        <end position="101"/>
    </location>
</feature>
<feature type="region of interest" description="Disordered" evidence="1">
    <location>
        <begin position="499"/>
        <end position="566"/>
    </location>
</feature>
<evidence type="ECO:0000256" key="2">
    <source>
        <dbReference type="SAM" id="Phobius"/>
    </source>
</evidence>
<keyword evidence="2" id="KW-1133">Transmembrane helix</keyword>
<feature type="region of interest" description="Disordered" evidence="1">
    <location>
        <begin position="451"/>
        <end position="483"/>
    </location>
</feature>
<feature type="compositionally biased region" description="Polar residues" evidence="1">
    <location>
        <begin position="465"/>
        <end position="483"/>
    </location>
</feature>
<dbReference type="RefSeq" id="XP_062793847.1">
    <property type="nucleotide sequence ID" value="XM_062937796.1"/>
</dbReference>
<feature type="transmembrane region" description="Helical" evidence="2">
    <location>
        <begin position="217"/>
        <end position="237"/>
    </location>
</feature>
<reference evidence="3 4" key="1">
    <citation type="submission" date="2024-01" db="EMBL/GenBank/DDBJ databases">
        <title>Comparative genomics of Cryptococcus and Kwoniella reveals pathogenesis evolution and contrasting modes of karyotype evolution via chromosome fusion or intercentromeric recombination.</title>
        <authorList>
            <person name="Coelho M.A."/>
            <person name="David-Palma M."/>
            <person name="Shea T."/>
            <person name="Bowers K."/>
            <person name="McGinley-Smith S."/>
            <person name="Mohammad A.W."/>
            <person name="Gnirke A."/>
            <person name="Yurkov A.M."/>
            <person name="Nowrousian M."/>
            <person name="Sun S."/>
            <person name="Cuomo C.A."/>
            <person name="Heitman J."/>
        </authorList>
    </citation>
    <scope>NUCLEOTIDE SEQUENCE [LARGE SCALE GENOMIC DNA]</scope>
    <source>
        <strain evidence="3">CBS 11374</strain>
    </source>
</reference>
<keyword evidence="2" id="KW-0472">Membrane</keyword>
<evidence type="ECO:0000256" key="1">
    <source>
        <dbReference type="SAM" id="MobiDB-lite"/>
    </source>
</evidence>
<proteinExistence type="predicted"/>
<evidence type="ECO:0000313" key="4">
    <source>
        <dbReference type="Proteomes" id="UP001329825"/>
    </source>
</evidence>
<name>A0ABZ1D5A3_9TREE</name>
<feature type="transmembrane region" description="Helical" evidence="2">
    <location>
        <begin position="12"/>
        <end position="31"/>
    </location>
</feature>
<keyword evidence="4" id="KW-1185">Reference proteome</keyword>
<dbReference type="GeneID" id="87958222"/>
<gene>
    <name evidence="3" type="ORF">IL334_006092</name>
</gene>
<dbReference type="EMBL" id="CP141888">
    <property type="protein sequence ID" value="WRT69108.1"/>
    <property type="molecule type" value="Genomic_DNA"/>
</dbReference>
<accession>A0ABZ1D5A3</accession>
<feature type="transmembrane region" description="Helical" evidence="2">
    <location>
        <begin position="121"/>
        <end position="141"/>
    </location>
</feature>
<keyword evidence="2" id="KW-0812">Transmembrane</keyword>
<organism evidence="3 4">
    <name type="scientific">Kwoniella shivajii</name>
    <dbReference type="NCBI Taxonomy" id="564305"/>
    <lineage>
        <taxon>Eukaryota</taxon>
        <taxon>Fungi</taxon>
        <taxon>Dikarya</taxon>
        <taxon>Basidiomycota</taxon>
        <taxon>Agaricomycotina</taxon>
        <taxon>Tremellomycetes</taxon>
        <taxon>Tremellales</taxon>
        <taxon>Cryptococcaceae</taxon>
        <taxon>Kwoniella</taxon>
    </lineage>
</organism>
<sequence length="650" mass="72554">MNLLISAQHAYIIISLVSIPLIFFPLLPHIFPSNLSGIAPNVKLSTPSISLAMWTMLRCGISLLDRYVLKKGGDLFCSIDAMVVATLTTGMVAHLPAIALFRYKSLPTPSNPFPTNPTKGRTIICLMTIYAYSLLPCVPTLSNAISRHFDSPDGIVKWWGFYCIDKGDWFSTVRPITLLIPLGMTLPITILILSLLYSTSGHPSPHIHPTINNWLQGIILLLISSGIGGFVICERLVGWNDRWWLRSFEALAGPMLALCFLTDKNIYITYSHWILLRRPPKSEPLENTSPLLPTSDEKSLNRSSSFFVPRITGTRSRLVPKRSVRFPPTPQQAEYIPNRQTLDSTRSESVFGRGSLLPPPAKLRTKLSKPNTELRLNLEELYPSPCIDVSRSESTSGCQNEMEIPDVIIQQPTPIHMSQDGYKYSISASKSSPFRHHDFDTIHSVNTNVAFPSHSPPRCRRESVNRNTDINSPVTYTTYTQASEPFDDRYNELISTAESGFDTDIFPQNRPGRRASRKSTSTSTSSGPGIGEMISTIGQYPITRSFTPATTSTSASSKSRPLTETSSIYSQPSLIESSHAHQHINRTPHVLRPALAYRRNTSDYRYTPSNLMFTAPEENAEEELISFHLESSSKNDYEYGHELEGSSNLV</sequence>
<protein>
    <recommendedName>
        <fullName evidence="5">Glucose receptor Git3 N-terminal domain-containing protein</fullName>
    </recommendedName>
</protein>
<feature type="transmembrane region" description="Helical" evidence="2">
    <location>
        <begin position="176"/>
        <end position="197"/>
    </location>
</feature>
<evidence type="ECO:0000313" key="3">
    <source>
        <dbReference type="EMBL" id="WRT69108.1"/>
    </source>
</evidence>